<evidence type="ECO:0000256" key="1">
    <source>
        <dbReference type="SAM" id="MobiDB-lite"/>
    </source>
</evidence>
<reference evidence="2 3" key="1">
    <citation type="journal article" date="2016" name="Fungal Biol.">
        <title>The genome of Xylona heveae provides a window into fungal endophytism.</title>
        <authorList>
            <person name="Gazis R."/>
            <person name="Kuo A."/>
            <person name="Riley R."/>
            <person name="LaButti K."/>
            <person name="Lipzen A."/>
            <person name="Lin J."/>
            <person name="Amirebrahimi M."/>
            <person name="Hesse C.N."/>
            <person name="Spatafora J.W."/>
            <person name="Henrissat B."/>
            <person name="Hainaut M."/>
            <person name="Grigoriev I.V."/>
            <person name="Hibbett D.S."/>
        </authorList>
    </citation>
    <scope>NUCLEOTIDE SEQUENCE [LARGE SCALE GENOMIC DNA]</scope>
    <source>
        <strain evidence="2 3">TC161</strain>
    </source>
</reference>
<proteinExistence type="predicted"/>
<dbReference type="GO" id="GO:0070096">
    <property type="term" value="P:mitochondrial outer membrane translocase complex assembly"/>
    <property type="evidence" value="ECO:0007669"/>
    <property type="project" value="TreeGrafter"/>
</dbReference>
<feature type="region of interest" description="Disordered" evidence="1">
    <location>
        <begin position="96"/>
        <end position="134"/>
    </location>
</feature>
<dbReference type="InParanoid" id="A0A165AD39"/>
<accession>A0A165AD39</accession>
<dbReference type="GeneID" id="28898341"/>
<dbReference type="PANTHER" id="PTHR28241">
    <property type="entry name" value="MITOCHONDRIAL IMPORT PROTEIN 1"/>
    <property type="match status" value="1"/>
</dbReference>
<feature type="region of interest" description="Disordered" evidence="1">
    <location>
        <begin position="1"/>
        <end position="44"/>
    </location>
</feature>
<sequence>MASPSDDARAELYDSSMTIPSDSENYSANNEMSSSPPSSSSSPLVLYSPPTIWGLLRGAAINLILPFVNGLMLGFGELLAHEAAFRLGWSGTKIFPSHRNRNARPIGPGIEVRDDRSQRRSRGQAELQDLATLE</sequence>
<dbReference type="InterPro" id="IPR013262">
    <property type="entry name" value="OMP_MIM1/TOM13_mt"/>
</dbReference>
<feature type="compositionally biased region" description="Low complexity" evidence="1">
    <location>
        <begin position="33"/>
        <end position="44"/>
    </location>
</feature>
<dbReference type="GO" id="GO:0045040">
    <property type="term" value="P:protein insertion into mitochondrial outer membrane"/>
    <property type="evidence" value="ECO:0007669"/>
    <property type="project" value="TreeGrafter"/>
</dbReference>
<dbReference type="GO" id="GO:0005741">
    <property type="term" value="C:mitochondrial outer membrane"/>
    <property type="evidence" value="ECO:0007669"/>
    <property type="project" value="InterPro"/>
</dbReference>
<dbReference type="OrthoDB" id="5529571at2759"/>
<feature type="compositionally biased region" description="Basic and acidic residues" evidence="1">
    <location>
        <begin position="1"/>
        <end position="12"/>
    </location>
</feature>
<dbReference type="STRING" id="1328760.A0A165AD39"/>
<dbReference type="Proteomes" id="UP000076632">
    <property type="component" value="Unassembled WGS sequence"/>
</dbReference>
<feature type="compositionally biased region" description="Polar residues" evidence="1">
    <location>
        <begin position="15"/>
        <end position="32"/>
    </location>
</feature>
<dbReference type="OMA" id="KPPTFWG"/>
<keyword evidence="3" id="KW-1185">Reference proteome</keyword>
<dbReference type="EMBL" id="KV407463">
    <property type="protein sequence ID" value="KZF20280.1"/>
    <property type="molecule type" value="Genomic_DNA"/>
</dbReference>
<dbReference type="AlphaFoldDB" id="A0A165AD39"/>
<gene>
    <name evidence="2" type="ORF">L228DRAFT_249956</name>
</gene>
<dbReference type="RefSeq" id="XP_018185835.1">
    <property type="nucleotide sequence ID" value="XM_018333204.1"/>
</dbReference>
<protein>
    <submittedName>
        <fullName evidence="2">Outer membrane protein Tom13</fullName>
    </submittedName>
</protein>
<name>A0A165AD39_XYLHT</name>
<organism evidence="2 3">
    <name type="scientific">Xylona heveae (strain CBS 132557 / TC161)</name>
    <dbReference type="NCBI Taxonomy" id="1328760"/>
    <lineage>
        <taxon>Eukaryota</taxon>
        <taxon>Fungi</taxon>
        <taxon>Dikarya</taxon>
        <taxon>Ascomycota</taxon>
        <taxon>Pezizomycotina</taxon>
        <taxon>Xylonomycetes</taxon>
        <taxon>Xylonales</taxon>
        <taxon>Xylonaceae</taxon>
        <taxon>Xylona</taxon>
    </lineage>
</organism>
<dbReference type="Pfam" id="PF08219">
    <property type="entry name" value="TOM13"/>
    <property type="match status" value="1"/>
</dbReference>
<evidence type="ECO:0000313" key="3">
    <source>
        <dbReference type="Proteomes" id="UP000076632"/>
    </source>
</evidence>
<dbReference type="PANTHER" id="PTHR28241:SF1">
    <property type="entry name" value="MITOCHONDRIAL IMPORT PROTEIN 1"/>
    <property type="match status" value="1"/>
</dbReference>
<evidence type="ECO:0000313" key="2">
    <source>
        <dbReference type="EMBL" id="KZF20280.1"/>
    </source>
</evidence>